<sequence>MPSQAAAVAFSCTAAALPRALAPLLAPPARHRPQRCRCPAHRLLLPQGSDSKNEEFSMPSVSSDSTPSHLSVHSSSQDKEVDGESTDEGNSGSPGSKRKGKRKKGIFVSPTKSVARVKRSDCWKLFKVVDVPSKTEKGVTETKAK</sequence>
<name>A0A0E0EN91_9ORYZ</name>
<dbReference type="AlphaFoldDB" id="A0A0E0EN91"/>
<dbReference type="EnsemblPlants" id="OMERI08G16580.1">
    <property type="protein sequence ID" value="OMERI08G16580.1"/>
    <property type="gene ID" value="OMERI08G16580"/>
</dbReference>
<organism evidence="2">
    <name type="scientific">Oryza meridionalis</name>
    <dbReference type="NCBI Taxonomy" id="40149"/>
    <lineage>
        <taxon>Eukaryota</taxon>
        <taxon>Viridiplantae</taxon>
        <taxon>Streptophyta</taxon>
        <taxon>Embryophyta</taxon>
        <taxon>Tracheophyta</taxon>
        <taxon>Spermatophyta</taxon>
        <taxon>Magnoliopsida</taxon>
        <taxon>Liliopsida</taxon>
        <taxon>Poales</taxon>
        <taxon>Poaceae</taxon>
        <taxon>BOP clade</taxon>
        <taxon>Oryzoideae</taxon>
        <taxon>Oryzeae</taxon>
        <taxon>Oryzinae</taxon>
        <taxon>Oryza</taxon>
    </lineage>
</organism>
<accession>A0A0E0EN91</accession>
<evidence type="ECO:0000313" key="3">
    <source>
        <dbReference type="Proteomes" id="UP000008021"/>
    </source>
</evidence>
<evidence type="ECO:0000256" key="1">
    <source>
        <dbReference type="SAM" id="MobiDB-lite"/>
    </source>
</evidence>
<dbReference type="HOGENOM" id="CLU_1790007_0_0_1"/>
<proteinExistence type="predicted"/>
<keyword evidence="3" id="KW-1185">Reference proteome</keyword>
<dbReference type="Gramene" id="OMERI08G16580.1">
    <property type="protein sequence ID" value="OMERI08G16580.1"/>
    <property type="gene ID" value="OMERI08G16580"/>
</dbReference>
<reference evidence="2" key="2">
    <citation type="submission" date="2018-05" db="EMBL/GenBank/DDBJ databases">
        <title>OmerRS3 (Oryza meridionalis Reference Sequence Version 3).</title>
        <authorList>
            <person name="Zhang J."/>
            <person name="Kudrna D."/>
            <person name="Lee S."/>
            <person name="Talag J."/>
            <person name="Welchert J."/>
            <person name="Wing R.A."/>
        </authorList>
    </citation>
    <scope>NUCLEOTIDE SEQUENCE [LARGE SCALE GENOMIC DNA]</scope>
    <source>
        <strain evidence="2">cv. OR44</strain>
    </source>
</reference>
<protein>
    <submittedName>
        <fullName evidence="2">Uncharacterized protein</fullName>
    </submittedName>
</protein>
<feature type="compositionally biased region" description="Basic residues" evidence="1">
    <location>
        <begin position="96"/>
        <end position="105"/>
    </location>
</feature>
<dbReference type="STRING" id="40149.A0A0E0EN91"/>
<dbReference type="Proteomes" id="UP000008021">
    <property type="component" value="Chromosome 8"/>
</dbReference>
<evidence type="ECO:0000313" key="2">
    <source>
        <dbReference type="EnsemblPlants" id="OMERI08G16580.1"/>
    </source>
</evidence>
<feature type="region of interest" description="Disordered" evidence="1">
    <location>
        <begin position="43"/>
        <end position="116"/>
    </location>
</feature>
<feature type="compositionally biased region" description="Low complexity" evidence="1">
    <location>
        <begin position="57"/>
        <end position="75"/>
    </location>
</feature>
<reference evidence="2" key="1">
    <citation type="submission" date="2015-04" db="UniProtKB">
        <authorList>
            <consortium name="EnsemblPlants"/>
        </authorList>
    </citation>
    <scope>IDENTIFICATION</scope>
</reference>